<comment type="subcellular location">
    <subcellularLocation>
        <location evidence="1">Mitochondrion inner membrane</location>
        <topology evidence="1">Peripheral membrane protein</topology>
        <orientation evidence="1">Matrix side</orientation>
    </subcellularLocation>
</comment>
<dbReference type="PANTHER" id="PTHR12653:SF0">
    <property type="entry name" value="NADH DEHYDROGENASE [UBIQUINONE] 1 ALPHA SUBCOMPLEX SUBUNIT 5"/>
    <property type="match status" value="1"/>
</dbReference>
<keyword evidence="3" id="KW-0813">Transport</keyword>
<evidence type="ECO:0000256" key="8">
    <source>
        <dbReference type="ARBA" id="ARBA00023136"/>
    </source>
</evidence>
<evidence type="ECO:0000256" key="1">
    <source>
        <dbReference type="ARBA" id="ARBA00004443"/>
    </source>
</evidence>
<organism evidence="10">
    <name type="scientific">Salpingoeca rosetta (strain ATCC 50818 / BSB-021)</name>
    <dbReference type="NCBI Taxonomy" id="946362"/>
    <lineage>
        <taxon>Eukaryota</taxon>
        <taxon>Choanoflagellata</taxon>
        <taxon>Craspedida</taxon>
        <taxon>Salpingoecidae</taxon>
        <taxon>Salpingoeca</taxon>
    </lineage>
</organism>
<dbReference type="OrthoDB" id="286811at2759"/>
<dbReference type="STRING" id="946362.F2UEF8"/>
<accession>F2UEF8</accession>
<sequence>MASTVRHALRKTTGLVGLKRIVNAREVLESVYNDTSAVLSKFPEASAYRQKMLAITNDRLNLLKQSAEIHEFENALGQGQIEEVIDAAEDELSLAKTLAEQKVWEPLAENPPKGQWKWP</sequence>
<evidence type="ECO:0000256" key="2">
    <source>
        <dbReference type="ARBA" id="ARBA00010261"/>
    </source>
</evidence>
<protein>
    <recommendedName>
        <fullName evidence="11">NADH dehydrogenase [ubiquinone] 1 alpha subcomplex subunit 5</fullName>
    </recommendedName>
</protein>
<keyword evidence="6" id="KW-0249">Electron transport</keyword>
<dbReference type="FunCoup" id="F2UEF8">
    <property type="interactions" value="581"/>
</dbReference>
<dbReference type="Pfam" id="PF04716">
    <property type="entry name" value="ETC_C1_NDUFA5"/>
    <property type="match status" value="1"/>
</dbReference>
<gene>
    <name evidence="9" type="ORF">PTSG_07232</name>
</gene>
<keyword evidence="8" id="KW-0472">Membrane</keyword>
<evidence type="ECO:0000256" key="5">
    <source>
        <dbReference type="ARBA" id="ARBA00022792"/>
    </source>
</evidence>
<keyword evidence="7" id="KW-0496">Mitochondrion</keyword>
<dbReference type="OMA" id="ENQWKWP"/>
<dbReference type="InParanoid" id="F2UEF8"/>
<evidence type="ECO:0000256" key="3">
    <source>
        <dbReference type="ARBA" id="ARBA00022448"/>
    </source>
</evidence>
<keyword evidence="10" id="KW-1185">Reference proteome</keyword>
<keyword evidence="5" id="KW-0999">Mitochondrion inner membrane</keyword>
<dbReference type="GO" id="GO:0022904">
    <property type="term" value="P:respiratory electron transport chain"/>
    <property type="evidence" value="ECO:0007669"/>
    <property type="project" value="InterPro"/>
</dbReference>
<dbReference type="GeneID" id="16073223"/>
<dbReference type="GO" id="GO:0005743">
    <property type="term" value="C:mitochondrial inner membrane"/>
    <property type="evidence" value="ECO:0007669"/>
    <property type="project" value="UniProtKB-SubCell"/>
</dbReference>
<evidence type="ECO:0000256" key="4">
    <source>
        <dbReference type="ARBA" id="ARBA00022660"/>
    </source>
</evidence>
<dbReference type="InterPro" id="IPR006806">
    <property type="entry name" value="NDUFA5"/>
</dbReference>
<dbReference type="KEGG" id="sre:PTSG_07232"/>
<evidence type="ECO:0000256" key="6">
    <source>
        <dbReference type="ARBA" id="ARBA00022982"/>
    </source>
</evidence>
<dbReference type="PANTHER" id="PTHR12653">
    <property type="entry name" value="NADH-UBIQUINONE OXIDOREDUCTASE 13 KD-B SUBUNIT"/>
    <property type="match status" value="1"/>
</dbReference>
<comment type="similarity">
    <text evidence="2">Belongs to the complex I NDUFA5 subunit family.</text>
</comment>
<dbReference type="eggNOG" id="KOG3365">
    <property type="taxonomic scope" value="Eukaryota"/>
</dbReference>
<evidence type="ECO:0000256" key="7">
    <source>
        <dbReference type="ARBA" id="ARBA00023128"/>
    </source>
</evidence>
<evidence type="ECO:0000313" key="10">
    <source>
        <dbReference type="Proteomes" id="UP000007799"/>
    </source>
</evidence>
<reference evidence="9" key="1">
    <citation type="submission" date="2009-08" db="EMBL/GenBank/DDBJ databases">
        <title>Annotation of Salpingoeca rosetta.</title>
        <authorList>
            <consortium name="The Broad Institute Genome Sequencing Platform"/>
            <person name="Russ C."/>
            <person name="Cuomo C."/>
            <person name="Burger G."/>
            <person name="Gray M.W."/>
            <person name="Holland P.W.H."/>
            <person name="King N."/>
            <person name="Lang F.B.F."/>
            <person name="Roger A.J."/>
            <person name="Ruiz-Trillo I."/>
            <person name="Young S.K."/>
            <person name="Zeng Q."/>
            <person name="Gargeya S."/>
            <person name="Alvarado L."/>
            <person name="Berlin A."/>
            <person name="Chapman S.B."/>
            <person name="Chen Z."/>
            <person name="Freedman E."/>
            <person name="Gellesch M."/>
            <person name="Goldberg J."/>
            <person name="Griggs A."/>
            <person name="Gujja S."/>
            <person name="Heilman E."/>
            <person name="Heiman D."/>
            <person name="Howarth C."/>
            <person name="Mehta T."/>
            <person name="Neiman D."/>
            <person name="Pearson M."/>
            <person name="Roberts A."/>
            <person name="Saif S."/>
            <person name="Shea T."/>
            <person name="Shenoy N."/>
            <person name="Sisk P."/>
            <person name="Stolte C."/>
            <person name="Sykes S."/>
            <person name="White J."/>
            <person name="Yandava C."/>
            <person name="Haas B."/>
            <person name="Nusbaum C."/>
            <person name="Birren B."/>
        </authorList>
    </citation>
    <scope>NUCLEOTIDE SEQUENCE [LARGE SCALE GENOMIC DNA]</scope>
    <source>
        <strain evidence="9">ATCC 50818</strain>
    </source>
</reference>
<evidence type="ECO:0008006" key="11">
    <source>
        <dbReference type="Google" id="ProtNLM"/>
    </source>
</evidence>
<keyword evidence="4" id="KW-0679">Respiratory chain</keyword>
<proteinExistence type="inferred from homology"/>
<dbReference type="RefSeq" id="XP_004992652.1">
    <property type="nucleotide sequence ID" value="XM_004992595.1"/>
</dbReference>
<name>F2UEF8_SALR5</name>
<dbReference type="EMBL" id="GL832970">
    <property type="protein sequence ID" value="EGD75008.1"/>
    <property type="molecule type" value="Genomic_DNA"/>
</dbReference>
<dbReference type="AlphaFoldDB" id="F2UEF8"/>
<evidence type="ECO:0000313" key="9">
    <source>
        <dbReference type="EMBL" id="EGD75008.1"/>
    </source>
</evidence>
<dbReference type="Proteomes" id="UP000007799">
    <property type="component" value="Unassembled WGS sequence"/>
</dbReference>